<reference evidence="2" key="1">
    <citation type="submission" date="2017-12" db="EMBL/GenBank/DDBJ databases">
        <title>Gene loss provides genomic basis for host adaptation in cereal stripe rust fungi.</title>
        <authorList>
            <person name="Xia C."/>
        </authorList>
    </citation>
    <scope>NUCLEOTIDE SEQUENCE [LARGE SCALE GENOMIC DNA]</scope>
    <source>
        <strain evidence="2">93-210</strain>
    </source>
</reference>
<accession>A0A2S4UUY9</accession>
<dbReference type="Pfam" id="PF18802">
    <property type="entry name" value="CxC1"/>
    <property type="match status" value="1"/>
</dbReference>
<feature type="domain" description="CxC1-like cysteine cluster associated with KDZ transposases" evidence="1">
    <location>
        <begin position="110"/>
        <end position="215"/>
    </location>
</feature>
<dbReference type="PANTHER" id="PTHR33096">
    <property type="entry name" value="CXC2 DOMAIN-CONTAINING PROTEIN"/>
    <property type="match status" value="1"/>
</dbReference>
<dbReference type="Proteomes" id="UP000239156">
    <property type="component" value="Unassembled WGS sequence"/>
</dbReference>
<dbReference type="VEuPathDB" id="FungiDB:PSTT_12708"/>
<organism evidence="2 3">
    <name type="scientific">Puccinia striiformis</name>
    <dbReference type="NCBI Taxonomy" id="27350"/>
    <lineage>
        <taxon>Eukaryota</taxon>
        <taxon>Fungi</taxon>
        <taxon>Dikarya</taxon>
        <taxon>Basidiomycota</taxon>
        <taxon>Pucciniomycotina</taxon>
        <taxon>Pucciniomycetes</taxon>
        <taxon>Pucciniales</taxon>
        <taxon>Pucciniaceae</taxon>
        <taxon>Puccinia</taxon>
    </lineage>
</organism>
<dbReference type="AlphaFoldDB" id="A0A2S4UUY9"/>
<gene>
    <name evidence="2" type="ORF">PSTT_12708</name>
</gene>
<keyword evidence="3" id="KW-1185">Reference proteome</keyword>
<name>A0A2S4UUY9_9BASI</name>
<dbReference type="InterPro" id="IPR041320">
    <property type="entry name" value="CxC1"/>
</dbReference>
<evidence type="ECO:0000313" key="3">
    <source>
        <dbReference type="Proteomes" id="UP000239156"/>
    </source>
</evidence>
<dbReference type="VEuPathDB" id="FungiDB:PSHT_14383"/>
<protein>
    <recommendedName>
        <fullName evidence="1">CxC1-like cysteine cluster associated with KDZ transposases domain-containing protein</fullName>
    </recommendedName>
</protein>
<evidence type="ECO:0000313" key="2">
    <source>
        <dbReference type="EMBL" id="POW01099.1"/>
    </source>
</evidence>
<proteinExistence type="predicted"/>
<evidence type="ECO:0000259" key="1">
    <source>
        <dbReference type="Pfam" id="PF18802"/>
    </source>
</evidence>
<sequence>MHSHLNPSHTSTDSLIVDHGKAVLHPLPHLVRNRSRENKLTPEQKLRHQREYEAFQRWRRGEVSPEIRQLTAEIKARDKKHMQQYKERRLADLIPTIKSAYLLLQGKTNNWESSDRFKDFSSEFDSCSCDACKHKRRSVQTIDINSRAEDRRHSVLFLYVLPIILAYWHVDTGASPYVPHTAFSLPLLRLHDQLLRHCRVGNLPASTHIWLETRSLTLMNNSGKRSKFSLHFPTSIRIHQALLIRSHDTLNDTPKLTQQQALGLVSCPVCSSRNVRENGGTVDQINRLLVICPESNIQHRFHFPKDRNYNCLVALSKSIHLKPTNESKPVLVQS</sequence>
<dbReference type="PANTHER" id="PTHR33096:SF1">
    <property type="entry name" value="CXC1-LIKE CYSTEINE CLUSTER ASSOCIATED WITH KDZ TRANSPOSASES DOMAIN-CONTAINING PROTEIN"/>
    <property type="match status" value="1"/>
</dbReference>
<dbReference type="EMBL" id="PKSL01000165">
    <property type="protein sequence ID" value="POW01099.1"/>
    <property type="molecule type" value="Genomic_DNA"/>
</dbReference>
<comment type="caution">
    <text evidence="2">The sequence shown here is derived from an EMBL/GenBank/DDBJ whole genome shotgun (WGS) entry which is preliminary data.</text>
</comment>